<reference evidence="1" key="1">
    <citation type="submission" date="2019-03" db="EMBL/GenBank/DDBJ databases">
        <title>Largest Complete Mitochondrial Genome of a Gymnosperm, Sitka Spruce (Picea sitchensis), Indicates Complex Physical Structure.</title>
        <authorList>
            <person name="Jackman S.D."/>
            <person name="Coombe L."/>
            <person name="Warren R."/>
            <person name="Kirk H."/>
            <person name="Trinh E."/>
            <person name="McLeod T."/>
            <person name="Pleasance S."/>
            <person name="Pandoh P."/>
            <person name="Zhao Y."/>
            <person name="Coope R."/>
            <person name="Bousquet J."/>
            <person name="Bohlmann J.C."/>
            <person name="Jones S.J.M."/>
            <person name="Birol I."/>
        </authorList>
    </citation>
    <scope>NUCLEOTIDE SEQUENCE</scope>
    <source>
        <strain evidence="1">Q903</strain>
    </source>
</reference>
<name>A0A6B9XVJ6_PICSI</name>
<dbReference type="EMBL" id="MK697699">
    <property type="protein sequence ID" value="QHR90006.1"/>
    <property type="molecule type" value="Genomic_DNA"/>
</dbReference>
<gene>
    <name evidence="1" type="primary">orf04052</name>
    <name evidence="1" type="ORF">Q903MT_gene4029</name>
</gene>
<organism evidence="1">
    <name type="scientific">Picea sitchensis</name>
    <name type="common">Sitka spruce</name>
    <name type="synonym">Pinus sitchensis</name>
    <dbReference type="NCBI Taxonomy" id="3332"/>
    <lineage>
        <taxon>Eukaryota</taxon>
        <taxon>Viridiplantae</taxon>
        <taxon>Streptophyta</taxon>
        <taxon>Embryophyta</taxon>
        <taxon>Tracheophyta</taxon>
        <taxon>Spermatophyta</taxon>
        <taxon>Pinopsida</taxon>
        <taxon>Pinidae</taxon>
        <taxon>Conifers I</taxon>
        <taxon>Pinales</taxon>
        <taxon>Pinaceae</taxon>
        <taxon>Picea</taxon>
    </lineage>
</organism>
<proteinExistence type="predicted"/>
<keyword evidence="1" id="KW-0496">Mitochondrion</keyword>
<accession>A0A6B9XVJ6</accession>
<geneLocation type="mitochondrion" evidence="1"/>
<sequence>MPCIPEKIEKLRVFAAPSACPVHLSIGWSHRPNEKEYLYFPAFPCYPRLYPPTFTYVYNEYVPK</sequence>
<evidence type="ECO:0000313" key="1">
    <source>
        <dbReference type="EMBL" id="QHR90006.1"/>
    </source>
</evidence>
<protein>
    <submittedName>
        <fullName evidence="1">Uncharacterized protein</fullName>
    </submittedName>
</protein>
<dbReference type="AlphaFoldDB" id="A0A6B9XVJ6"/>